<dbReference type="Proteomes" id="UP000230093">
    <property type="component" value="Unassembled WGS sequence"/>
</dbReference>
<evidence type="ECO:0000313" key="3">
    <source>
        <dbReference type="EMBL" id="PIS09682.1"/>
    </source>
</evidence>
<organism evidence="3 4">
    <name type="scientific">Candidatus Beckwithbacteria bacterium CG10_big_fil_rev_8_21_14_0_10_34_10</name>
    <dbReference type="NCBI Taxonomy" id="1974495"/>
    <lineage>
        <taxon>Bacteria</taxon>
        <taxon>Candidatus Beckwithiibacteriota</taxon>
    </lineage>
</organism>
<gene>
    <name evidence="3" type="ORF">COT75_00605</name>
</gene>
<dbReference type="GO" id="GO:0015627">
    <property type="term" value="C:type II protein secretion system complex"/>
    <property type="evidence" value="ECO:0007669"/>
    <property type="project" value="InterPro"/>
</dbReference>
<sequence length="166" mass="18364">MKLEQTNKQGFTLLELLVAIFIMGVLTAMLLANFQDVRSRGRDTKRKTQLIQVKNALRIYYNDNQQYPADDGVGNLDCSGWVGGSCTWGGPLIDRATTYMTQLPEDPFSGVDPSWVYFYESDDTNGIGEGFNLYACLENDSDTEAIPCPAGTLTCSVTNCYKVTAE</sequence>
<keyword evidence="2" id="KW-0812">Transmembrane</keyword>
<dbReference type="EMBL" id="PEZT01000001">
    <property type="protein sequence ID" value="PIS09682.1"/>
    <property type="molecule type" value="Genomic_DNA"/>
</dbReference>
<dbReference type="SUPFAM" id="SSF54523">
    <property type="entry name" value="Pili subunits"/>
    <property type="match status" value="1"/>
</dbReference>
<proteinExistence type="predicted"/>
<keyword evidence="2" id="KW-1133">Transmembrane helix</keyword>
<dbReference type="InterPro" id="IPR045584">
    <property type="entry name" value="Pilin-like"/>
</dbReference>
<evidence type="ECO:0000256" key="2">
    <source>
        <dbReference type="SAM" id="Phobius"/>
    </source>
</evidence>
<accession>A0A2H0WAK2</accession>
<dbReference type="NCBIfam" id="TIGR02532">
    <property type="entry name" value="IV_pilin_GFxxxE"/>
    <property type="match status" value="1"/>
</dbReference>
<protein>
    <recommendedName>
        <fullName evidence="5">Type II secretion system protein GspG C-terminal domain-containing protein</fullName>
    </recommendedName>
</protein>
<dbReference type="AlphaFoldDB" id="A0A2H0WAK2"/>
<dbReference type="PROSITE" id="PS00409">
    <property type="entry name" value="PROKAR_NTER_METHYL"/>
    <property type="match status" value="1"/>
</dbReference>
<dbReference type="InterPro" id="IPR000983">
    <property type="entry name" value="Bac_GSPG_pilin"/>
</dbReference>
<dbReference type="PRINTS" id="PR00813">
    <property type="entry name" value="BCTERIALGSPG"/>
</dbReference>
<reference evidence="4" key="1">
    <citation type="submission" date="2017-09" db="EMBL/GenBank/DDBJ databases">
        <title>Depth-based differentiation of microbial function through sediment-hosted aquifers and enrichment of novel symbionts in the deep terrestrial subsurface.</title>
        <authorList>
            <person name="Probst A.J."/>
            <person name="Ladd B."/>
            <person name="Jarett J.K."/>
            <person name="Geller-Mcgrath D.E."/>
            <person name="Sieber C.M.K."/>
            <person name="Emerson J.B."/>
            <person name="Anantharaman K."/>
            <person name="Thomas B.C."/>
            <person name="Malmstrom R."/>
            <person name="Stieglmeier M."/>
            <person name="Klingl A."/>
            <person name="Woyke T."/>
            <person name="Ryan C.M."/>
            <person name="Banfield J.F."/>
        </authorList>
    </citation>
    <scope>NUCLEOTIDE SEQUENCE [LARGE SCALE GENOMIC DNA]</scope>
</reference>
<keyword evidence="2" id="KW-0472">Membrane</keyword>
<keyword evidence="1" id="KW-0488">Methylation</keyword>
<dbReference type="Gene3D" id="3.30.700.10">
    <property type="entry name" value="Glycoprotein, Type 4 Pilin"/>
    <property type="match status" value="1"/>
</dbReference>
<evidence type="ECO:0000256" key="1">
    <source>
        <dbReference type="ARBA" id="ARBA00022481"/>
    </source>
</evidence>
<name>A0A2H0WAK2_9BACT</name>
<evidence type="ECO:0000313" key="4">
    <source>
        <dbReference type="Proteomes" id="UP000230093"/>
    </source>
</evidence>
<dbReference type="Pfam" id="PF07963">
    <property type="entry name" value="N_methyl"/>
    <property type="match status" value="1"/>
</dbReference>
<comment type="caution">
    <text evidence="3">The sequence shown here is derived from an EMBL/GenBank/DDBJ whole genome shotgun (WGS) entry which is preliminary data.</text>
</comment>
<dbReference type="PANTHER" id="PTHR30093">
    <property type="entry name" value="GENERAL SECRETION PATHWAY PROTEIN G"/>
    <property type="match status" value="1"/>
</dbReference>
<dbReference type="GO" id="GO:0015628">
    <property type="term" value="P:protein secretion by the type II secretion system"/>
    <property type="evidence" value="ECO:0007669"/>
    <property type="project" value="InterPro"/>
</dbReference>
<dbReference type="InterPro" id="IPR012902">
    <property type="entry name" value="N_methyl_site"/>
</dbReference>
<feature type="transmembrane region" description="Helical" evidence="2">
    <location>
        <begin position="12"/>
        <end position="32"/>
    </location>
</feature>
<evidence type="ECO:0008006" key="5">
    <source>
        <dbReference type="Google" id="ProtNLM"/>
    </source>
</evidence>